<evidence type="ECO:0000313" key="2">
    <source>
        <dbReference type="Proteomes" id="UP001344632"/>
    </source>
</evidence>
<dbReference type="Proteomes" id="UP001344632">
    <property type="component" value="Unassembled WGS sequence"/>
</dbReference>
<evidence type="ECO:0000313" key="1">
    <source>
        <dbReference type="EMBL" id="MEC0240238.1"/>
    </source>
</evidence>
<sequence>MSKWIKQVMSILFVAALLIPSGWLTSNVKADITQLEDTVTIEALKTIQAVKDYANFIPLCTEWLTEIDSNDI</sequence>
<proteinExistence type="predicted"/>
<gene>
    <name evidence="1" type="ORF">P4H66_10300</name>
</gene>
<reference evidence="1 2" key="1">
    <citation type="submission" date="2023-03" db="EMBL/GenBank/DDBJ databases">
        <title>Bacillus Genome Sequencing.</title>
        <authorList>
            <person name="Dunlap C."/>
        </authorList>
    </citation>
    <scope>NUCLEOTIDE SEQUENCE [LARGE SCALE GENOMIC DNA]</scope>
    <source>
        <strain evidence="1 2">BD-525</strain>
    </source>
</reference>
<keyword evidence="2" id="KW-1185">Reference proteome</keyword>
<protein>
    <submittedName>
        <fullName evidence="1">Uncharacterized protein</fullName>
    </submittedName>
</protein>
<dbReference type="EMBL" id="JARLKZ010000005">
    <property type="protein sequence ID" value="MEC0240238.1"/>
    <property type="molecule type" value="Genomic_DNA"/>
</dbReference>
<organism evidence="1 2">
    <name type="scientific">Paenibacillus dokdonensis</name>
    <dbReference type="NCBI Taxonomy" id="2567944"/>
    <lineage>
        <taxon>Bacteria</taxon>
        <taxon>Bacillati</taxon>
        <taxon>Bacillota</taxon>
        <taxon>Bacilli</taxon>
        <taxon>Bacillales</taxon>
        <taxon>Paenibacillaceae</taxon>
        <taxon>Paenibacillus</taxon>
    </lineage>
</organism>
<accession>A0ABU6GLD3</accession>
<name>A0ABU6GLD3_9BACL</name>
<dbReference type="RefSeq" id="WP_326087709.1">
    <property type="nucleotide sequence ID" value="NZ_JARLKZ010000005.1"/>
</dbReference>
<comment type="caution">
    <text evidence="1">The sequence shown here is derived from an EMBL/GenBank/DDBJ whole genome shotgun (WGS) entry which is preliminary data.</text>
</comment>